<dbReference type="AlphaFoldDB" id="A0AAV4N749"/>
<sequence>MQKENSFSIGEGIVFIHDMTSPPPFSHGLSQIPVSRTPVFSSIPLPNFNASLVHCACANSICIHLYRRCPAVARKCLRASLLFLGENEKCFK</sequence>
<gene>
    <name evidence="1" type="ORF">CEXT_578851</name>
</gene>
<dbReference type="EMBL" id="BPLR01003045">
    <property type="protein sequence ID" value="GIX80548.1"/>
    <property type="molecule type" value="Genomic_DNA"/>
</dbReference>
<evidence type="ECO:0000313" key="2">
    <source>
        <dbReference type="Proteomes" id="UP001054945"/>
    </source>
</evidence>
<name>A0AAV4N749_CAEEX</name>
<proteinExistence type="predicted"/>
<evidence type="ECO:0000313" key="1">
    <source>
        <dbReference type="EMBL" id="GIX80548.1"/>
    </source>
</evidence>
<organism evidence="1 2">
    <name type="scientific">Caerostris extrusa</name>
    <name type="common">Bark spider</name>
    <name type="synonym">Caerostris bankana</name>
    <dbReference type="NCBI Taxonomy" id="172846"/>
    <lineage>
        <taxon>Eukaryota</taxon>
        <taxon>Metazoa</taxon>
        <taxon>Ecdysozoa</taxon>
        <taxon>Arthropoda</taxon>
        <taxon>Chelicerata</taxon>
        <taxon>Arachnida</taxon>
        <taxon>Araneae</taxon>
        <taxon>Araneomorphae</taxon>
        <taxon>Entelegynae</taxon>
        <taxon>Araneoidea</taxon>
        <taxon>Araneidae</taxon>
        <taxon>Caerostris</taxon>
    </lineage>
</organism>
<dbReference type="Proteomes" id="UP001054945">
    <property type="component" value="Unassembled WGS sequence"/>
</dbReference>
<comment type="caution">
    <text evidence="1">The sequence shown here is derived from an EMBL/GenBank/DDBJ whole genome shotgun (WGS) entry which is preliminary data.</text>
</comment>
<reference evidence="1 2" key="1">
    <citation type="submission" date="2021-06" db="EMBL/GenBank/DDBJ databases">
        <title>Caerostris extrusa draft genome.</title>
        <authorList>
            <person name="Kono N."/>
            <person name="Arakawa K."/>
        </authorList>
    </citation>
    <scope>NUCLEOTIDE SEQUENCE [LARGE SCALE GENOMIC DNA]</scope>
</reference>
<keyword evidence="2" id="KW-1185">Reference proteome</keyword>
<protein>
    <submittedName>
        <fullName evidence="1">Uncharacterized protein</fullName>
    </submittedName>
</protein>
<accession>A0AAV4N749</accession>